<keyword evidence="2" id="KW-1185">Reference proteome</keyword>
<gene>
    <name evidence="1" type="ORF">BN134_3896</name>
</gene>
<name>A0ABP1WFP7_9ENTR</name>
<organism evidence="1 2">
    <name type="scientific">Cronobacter dublinensis 1210</name>
    <dbReference type="NCBI Taxonomy" id="1208656"/>
    <lineage>
        <taxon>Bacteria</taxon>
        <taxon>Pseudomonadati</taxon>
        <taxon>Pseudomonadota</taxon>
        <taxon>Gammaproteobacteria</taxon>
        <taxon>Enterobacterales</taxon>
        <taxon>Enterobacteriaceae</taxon>
        <taxon>Cronobacter</taxon>
    </lineage>
</organism>
<dbReference type="Proteomes" id="UP000009342">
    <property type="component" value="Unassembled WGS sequence"/>
</dbReference>
<comment type="caution">
    <text evidence="1">The sequence shown here is derived from an EMBL/GenBank/DDBJ whole genome shotgun (WGS) entry which is preliminary data.</text>
</comment>
<sequence length="55" mass="6360">MKKVHLNELLDELLPQLIDDEIDIVVFMAPNETCVPVLSAMNVLTDLLKEFEKYK</sequence>
<proteinExistence type="predicted"/>
<evidence type="ECO:0000313" key="1">
    <source>
        <dbReference type="EMBL" id="CCJ83123.1"/>
    </source>
</evidence>
<accession>A0ABP1WFP7</accession>
<dbReference type="EMBL" id="CAKZ01000186">
    <property type="protein sequence ID" value="CCJ83123.1"/>
    <property type="molecule type" value="Genomic_DNA"/>
</dbReference>
<protein>
    <submittedName>
        <fullName evidence="1">Uncharacterized protein</fullName>
    </submittedName>
</protein>
<reference evidence="2" key="1">
    <citation type="journal article" date="2012" name="PLoS ONE">
        <title>Comparative analysis of genome sequences covering the seven cronobacter species.</title>
        <authorList>
            <person name="Joseph S."/>
            <person name="Desai P."/>
            <person name="Ji Y."/>
            <person name="Cummings C.A."/>
            <person name="Shih R."/>
            <person name="Degoricija L."/>
            <person name="Rico A."/>
            <person name="Brzoska P."/>
            <person name="Hamby S.E."/>
            <person name="Masood N."/>
            <person name="Hariri S."/>
            <person name="Sonbol H."/>
            <person name="Chuzhanova N."/>
            <person name="McClelland M."/>
            <person name="Furtado M.R."/>
            <person name="Forsythe S.J."/>
        </authorList>
    </citation>
    <scope>NUCLEOTIDE SEQUENCE [LARGE SCALE GENOMIC DNA]</scope>
    <source>
        <strain evidence="2">1210</strain>
    </source>
</reference>
<evidence type="ECO:0000313" key="2">
    <source>
        <dbReference type="Proteomes" id="UP000009342"/>
    </source>
</evidence>